<organism evidence="1 2">
    <name type="scientific">Candidatus Contendobacter odensis Run_B_J11</name>
    <dbReference type="NCBI Taxonomy" id="1400861"/>
    <lineage>
        <taxon>Bacteria</taxon>
        <taxon>Pseudomonadati</taxon>
        <taxon>Pseudomonadota</taxon>
        <taxon>Gammaproteobacteria</taxon>
        <taxon>Candidatus Competibacteraceae</taxon>
        <taxon>Candidatus Contendibacter</taxon>
    </lineage>
</organism>
<keyword evidence="2" id="KW-1185">Reference proteome</keyword>
<gene>
    <name evidence="1" type="ORF">BN874_1860025</name>
</gene>
<protein>
    <submittedName>
        <fullName evidence="1">Uncharacterized protein</fullName>
    </submittedName>
</protein>
<evidence type="ECO:0000313" key="1">
    <source>
        <dbReference type="EMBL" id="CDH44761.1"/>
    </source>
</evidence>
<comment type="caution">
    <text evidence="1">The sequence shown here is derived from an EMBL/GenBank/DDBJ whole genome shotgun (WGS) entry which is preliminary data.</text>
</comment>
<dbReference type="AlphaFoldDB" id="A0A7U7GAX2"/>
<dbReference type="RefSeq" id="WP_154724808.1">
    <property type="nucleotide sequence ID" value="NZ_CBTK010000097.1"/>
</dbReference>
<proteinExistence type="predicted"/>
<evidence type="ECO:0000313" key="2">
    <source>
        <dbReference type="Proteomes" id="UP000019184"/>
    </source>
</evidence>
<dbReference type="Proteomes" id="UP000019184">
    <property type="component" value="Unassembled WGS sequence"/>
</dbReference>
<name>A0A7U7GAX2_9GAMM</name>
<dbReference type="EMBL" id="CBTK010000097">
    <property type="protein sequence ID" value="CDH44761.1"/>
    <property type="molecule type" value="Genomic_DNA"/>
</dbReference>
<sequence>MATLTEQLYPTLERLSQEIELLQQTNVVAAKVGRLFVSQWNMALAMRRETRALRDRVESIIQKARTVKMEIDPDDELSELLWMHQQAIKPMIQACNESLHLKISMGARWMIRWSRRLLIASHADLDWSRTAIMKHNDEVTEIEDAYWVAEAEAVLDRIHRGEERVITLDKWGTRHGLGN</sequence>
<accession>A0A7U7GAX2</accession>
<reference evidence="1 2" key="1">
    <citation type="journal article" date="2014" name="ISME J.">
        <title>Candidatus Competibacter-lineage genomes retrieved from metagenomes reveal functional metabolic diversity.</title>
        <authorList>
            <person name="McIlroy S.J."/>
            <person name="Albertsen M."/>
            <person name="Andresen E.K."/>
            <person name="Saunders A.M."/>
            <person name="Kristiansen R."/>
            <person name="Stokholm-Bjerregaard M."/>
            <person name="Nielsen K.L."/>
            <person name="Nielsen P.H."/>
        </authorList>
    </citation>
    <scope>NUCLEOTIDE SEQUENCE [LARGE SCALE GENOMIC DNA]</scope>
    <source>
        <strain evidence="1 2">Run_B_J11</strain>
    </source>
</reference>